<feature type="domain" description="HEPN AbiU2-like" evidence="1">
    <location>
        <begin position="21"/>
        <end position="219"/>
    </location>
</feature>
<comment type="caution">
    <text evidence="2">The sequence shown here is derived from an EMBL/GenBank/DDBJ whole genome shotgun (WGS) entry which is preliminary data.</text>
</comment>
<reference evidence="3" key="1">
    <citation type="submission" date="2017-09" db="EMBL/GenBank/DDBJ databases">
        <title>Depth-based differentiation of microbial function through sediment-hosted aquifers and enrichment of novel symbionts in the deep terrestrial subsurface.</title>
        <authorList>
            <person name="Probst A.J."/>
            <person name="Ladd B."/>
            <person name="Jarett J.K."/>
            <person name="Geller-Mcgrath D.E."/>
            <person name="Sieber C.M.K."/>
            <person name="Emerson J.B."/>
            <person name="Anantharaman K."/>
            <person name="Thomas B.C."/>
            <person name="Malmstrom R."/>
            <person name="Stieglmeier M."/>
            <person name="Klingl A."/>
            <person name="Woyke T."/>
            <person name="Ryan C.M."/>
            <person name="Banfield J.F."/>
        </authorList>
    </citation>
    <scope>NUCLEOTIDE SEQUENCE [LARGE SCALE GENOMIC DNA]</scope>
</reference>
<proteinExistence type="predicted"/>
<gene>
    <name evidence="2" type="ORF">COT97_02500</name>
</gene>
<evidence type="ECO:0000259" key="1">
    <source>
        <dbReference type="Pfam" id="PF18734"/>
    </source>
</evidence>
<dbReference type="InterPro" id="IPR040704">
    <property type="entry name" value="HEPN_AbiU2"/>
</dbReference>
<evidence type="ECO:0000313" key="3">
    <source>
        <dbReference type="Proteomes" id="UP000229901"/>
    </source>
</evidence>
<dbReference type="AlphaFoldDB" id="A0A2H0V790"/>
<dbReference type="Pfam" id="PF18734">
    <property type="entry name" value="HEPN_AbiU2"/>
    <property type="match status" value="1"/>
</dbReference>
<accession>A0A2H0V790</accession>
<sequence>MENNTDFKINYMNEFKSLFSHVEKMRNRYLNILSAHKIFDTISILSAPNIVGKEKAGENMKLFNDYKYFFITTKESCSFYVLIEIAKFFDNSLSSLTLNKIINFTESNLKKLSKNDFQIYHKNRGILPELFDKYQEFSRLDLENLKNNIKSKDKIINKLKKYRDQYLAHDDIKKIKVKISIGEVKQLMEIIEDFIELFYLRLDFSSNSYKDYVEEPEREIKSLIKILKENEKARLQKISKLYLQN</sequence>
<organism evidence="2 3">
    <name type="scientific">Candidatus Falkowbacteria bacterium CG10_big_fil_rev_8_21_14_0_10_39_11</name>
    <dbReference type="NCBI Taxonomy" id="1974565"/>
    <lineage>
        <taxon>Bacteria</taxon>
        <taxon>Candidatus Falkowiibacteriota</taxon>
    </lineage>
</organism>
<protein>
    <recommendedName>
        <fullName evidence="1">HEPN AbiU2-like domain-containing protein</fullName>
    </recommendedName>
</protein>
<evidence type="ECO:0000313" key="2">
    <source>
        <dbReference type="EMBL" id="PIR94210.1"/>
    </source>
</evidence>
<dbReference type="EMBL" id="PFAP01000013">
    <property type="protein sequence ID" value="PIR94210.1"/>
    <property type="molecule type" value="Genomic_DNA"/>
</dbReference>
<name>A0A2H0V790_9BACT</name>
<dbReference type="Proteomes" id="UP000229901">
    <property type="component" value="Unassembled WGS sequence"/>
</dbReference>